<dbReference type="GO" id="GO:0005886">
    <property type="term" value="C:plasma membrane"/>
    <property type="evidence" value="ECO:0007669"/>
    <property type="project" value="UniProtKB-SubCell"/>
</dbReference>
<dbReference type="Gene3D" id="1.10.287.950">
    <property type="entry name" value="Methyl-accepting chemotaxis protein"/>
    <property type="match status" value="1"/>
</dbReference>
<dbReference type="InterPro" id="IPR003660">
    <property type="entry name" value="HAMP_dom"/>
</dbReference>
<keyword evidence="2" id="KW-1003">Cell membrane</keyword>
<sequence>MKSLSLRNILLAITGLLGLAVIGLAGQMTFDMAGQRSSAMQTEETNMIGDLLLGSAGNWAIERGISMTALSASEPVSSDRRAAIDKQRQLADTDLKTALDRLGGTKTNLAATEEALARVAALRPEVDRALQMPLSQRDPQLAEKWLTTITGVIEATQTLRRSLELSLDTAEARMAQYQRMKDAIWVMSEFAGRERAGIGAAIASGKPMTNAFLETVASRRGRVEYAWETVQAVADNVPVSPDVTSAIETVRRDFFGDLGKTRQAILAAGAAGDPYPLTASEWVGAATAGINTILTLSRATGAQIETLAAETAGSSSRAMIVSMVILGIALVVVAAAFWLIISRVTRPLEAMRSAMASLADGNKEIAVPGLGRQDEIGAMAEAVDVFRQNAIEMERLQLEQADRDRLAQEEKRKAMNELADSFLASVGGVVEIVSSAASEMESTAQSMTSTAEETNSRAMTVSAAAEQASTNVNTVASSAEELSSSISEISRQVQEAAQIAQNAVANAEQTNAMVEGLADTAQKIGDVIELINTIAEQTNLLALNATIEAARAGDAGKGFAVVAQEVKALAGQTAKATEEIGQQISSIQTATGDAVEAIRQIGQTITSINEISSTIASAVEEQGAATQEIARSVQQASAGTGDVSANIAGVSSAASETGTSAEQVLSAARELAQQSEQLRTEVNGFVERVRAA</sequence>
<keyword evidence="3 5" id="KW-0807">Transducer</keyword>
<evidence type="ECO:0000256" key="3">
    <source>
        <dbReference type="ARBA" id="ARBA00023224"/>
    </source>
</evidence>
<feature type="domain" description="HAMP" evidence="11">
    <location>
        <begin position="342"/>
        <end position="395"/>
    </location>
</feature>
<proteinExistence type="inferred from homology"/>
<dbReference type="PROSITE" id="PS50111">
    <property type="entry name" value="CHEMOTAXIS_TRANSDUC_2"/>
    <property type="match status" value="1"/>
</dbReference>
<gene>
    <name evidence="12" type="ORF">MUB46_02025</name>
</gene>
<dbReference type="Pfam" id="PF00015">
    <property type="entry name" value="MCPsignal"/>
    <property type="match status" value="1"/>
</dbReference>
<evidence type="ECO:0000313" key="12">
    <source>
        <dbReference type="EMBL" id="MCT8970627.1"/>
    </source>
</evidence>
<evidence type="ECO:0000256" key="5">
    <source>
        <dbReference type="PROSITE-ProRule" id="PRU00284"/>
    </source>
</evidence>
<reference evidence="12 13" key="1">
    <citation type="submission" date="2022-04" db="EMBL/GenBank/DDBJ databases">
        <authorList>
            <person name="Ye Y.-Q."/>
            <person name="Du Z.-J."/>
        </authorList>
    </citation>
    <scope>NUCLEOTIDE SEQUENCE [LARGE SCALE GENOMIC DNA]</scope>
    <source>
        <strain evidence="12 13">A6E488</strain>
    </source>
</reference>
<feature type="region of interest" description="Disordered" evidence="7">
    <location>
        <begin position="441"/>
        <end position="465"/>
    </location>
</feature>
<dbReference type="Gene3D" id="6.10.340.10">
    <property type="match status" value="1"/>
</dbReference>
<accession>A0AAW5QTT6</accession>
<dbReference type="InterPro" id="IPR000727">
    <property type="entry name" value="T_SNARE_dom"/>
</dbReference>
<evidence type="ECO:0000256" key="6">
    <source>
        <dbReference type="SAM" id="Coils"/>
    </source>
</evidence>
<evidence type="ECO:0000313" key="13">
    <source>
        <dbReference type="Proteomes" id="UP001320898"/>
    </source>
</evidence>
<dbReference type="PROSITE" id="PS50192">
    <property type="entry name" value="T_SNARE"/>
    <property type="match status" value="1"/>
</dbReference>
<dbReference type="CDD" id="cd06225">
    <property type="entry name" value="HAMP"/>
    <property type="match status" value="1"/>
</dbReference>
<keyword evidence="8" id="KW-0812">Transmembrane</keyword>
<evidence type="ECO:0000259" key="9">
    <source>
        <dbReference type="PROSITE" id="PS50111"/>
    </source>
</evidence>
<dbReference type="EMBL" id="JALIDZ010000001">
    <property type="protein sequence ID" value="MCT8970627.1"/>
    <property type="molecule type" value="Genomic_DNA"/>
</dbReference>
<comment type="similarity">
    <text evidence="4">Belongs to the methyl-accepting chemotaxis (MCP) protein family.</text>
</comment>
<comment type="subcellular location">
    <subcellularLocation>
        <location evidence="1">Cell inner membrane</location>
        <topology evidence="1">Multi-pass membrane protein</topology>
    </subcellularLocation>
</comment>
<name>A0AAW5QTT6_9HYPH</name>
<dbReference type="Proteomes" id="UP001320898">
    <property type="component" value="Unassembled WGS sequence"/>
</dbReference>
<dbReference type="Pfam" id="PF00672">
    <property type="entry name" value="HAMP"/>
    <property type="match status" value="1"/>
</dbReference>
<evidence type="ECO:0000256" key="8">
    <source>
        <dbReference type="SAM" id="Phobius"/>
    </source>
</evidence>
<organism evidence="12 13">
    <name type="scientific">Microbaculum marinisediminis</name>
    <dbReference type="NCBI Taxonomy" id="2931392"/>
    <lineage>
        <taxon>Bacteria</taxon>
        <taxon>Pseudomonadati</taxon>
        <taxon>Pseudomonadota</taxon>
        <taxon>Alphaproteobacteria</taxon>
        <taxon>Hyphomicrobiales</taxon>
        <taxon>Tepidamorphaceae</taxon>
        <taxon>Microbaculum</taxon>
    </lineage>
</organism>
<feature type="domain" description="T-SNARE coiled-coil homology" evidence="10">
    <location>
        <begin position="588"/>
        <end position="650"/>
    </location>
</feature>
<dbReference type="SUPFAM" id="SSF58104">
    <property type="entry name" value="Methyl-accepting chemotaxis protein (MCP) signaling domain"/>
    <property type="match status" value="1"/>
</dbReference>
<dbReference type="InterPro" id="IPR004089">
    <property type="entry name" value="MCPsignal_dom"/>
</dbReference>
<dbReference type="SMART" id="SM00304">
    <property type="entry name" value="HAMP"/>
    <property type="match status" value="1"/>
</dbReference>
<dbReference type="RefSeq" id="WP_261614192.1">
    <property type="nucleotide sequence ID" value="NZ_JALIDZ010000001.1"/>
</dbReference>
<dbReference type="PANTHER" id="PTHR32089">
    <property type="entry name" value="METHYL-ACCEPTING CHEMOTAXIS PROTEIN MCPB"/>
    <property type="match status" value="1"/>
</dbReference>
<keyword evidence="2" id="KW-0997">Cell inner membrane</keyword>
<dbReference type="PROSITE" id="PS50885">
    <property type="entry name" value="HAMP"/>
    <property type="match status" value="1"/>
</dbReference>
<evidence type="ECO:0000259" key="10">
    <source>
        <dbReference type="PROSITE" id="PS50192"/>
    </source>
</evidence>
<protein>
    <submittedName>
        <fullName evidence="12">Methyl-accepting chemotaxis protein</fullName>
    </submittedName>
</protein>
<keyword evidence="6" id="KW-0175">Coiled coil</keyword>
<comment type="caution">
    <text evidence="12">The sequence shown here is derived from an EMBL/GenBank/DDBJ whole genome shotgun (WGS) entry which is preliminary data.</text>
</comment>
<evidence type="ECO:0000256" key="2">
    <source>
        <dbReference type="ARBA" id="ARBA00022519"/>
    </source>
</evidence>
<dbReference type="GO" id="GO:0007165">
    <property type="term" value="P:signal transduction"/>
    <property type="evidence" value="ECO:0007669"/>
    <property type="project" value="UniProtKB-KW"/>
</dbReference>
<dbReference type="PANTHER" id="PTHR32089:SF112">
    <property type="entry name" value="LYSOZYME-LIKE PROTEIN-RELATED"/>
    <property type="match status" value="1"/>
</dbReference>
<keyword evidence="8" id="KW-1133">Transmembrane helix</keyword>
<dbReference type="AlphaFoldDB" id="A0AAW5QTT6"/>
<feature type="coiled-coil region" evidence="6">
    <location>
        <begin position="153"/>
        <end position="180"/>
    </location>
</feature>
<evidence type="ECO:0000259" key="11">
    <source>
        <dbReference type="PROSITE" id="PS50885"/>
    </source>
</evidence>
<keyword evidence="13" id="KW-1185">Reference proteome</keyword>
<evidence type="ECO:0000256" key="4">
    <source>
        <dbReference type="ARBA" id="ARBA00029447"/>
    </source>
</evidence>
<dbReference type="SMART" id="SM00283">
    <property type="entry name" value="MA"/>
    <property type="match status" value="1"/>
</dbReference>
<evidence type="ECO:0000256" key="7">
    <source>
        <dbReference type="SAM" id="MobiDB-lite"/>
    </source>
</evidence>
<feature type="coiled-coil region" evidence="6">
    <location>
        <begin position="391"/>
        <end position="418"/>
    </location>
</feature>
<feature type="compositionally biased region" description="Polar residues" evidence="7">
    <location>
        <begin position="441"/>
        <end position="459"/>
    </location>
</feature>
<keyword evidence="8" id="KW-0472">Membrane</keyword>
<evidence type="ECO:0000256" key="1">
    <source>
        <dbReference type="ARBA" id="ARBA00004429"/>
    </source>
</evidence>
<feature type="domain" description="Methyl-accepting transducer" evidence="9">
    <location>
        <begin position="436"/>
        <end position="672"/>
    </location>
</feature>
<feature type="transmembrane region" description="Helical" evidence="8">
    <location>
        <begin position="319"/>
        <end position="341"/>
    </location>
</feature>